<dbReference type="EMBL" id="QNTV01000017">
    <property type="protein sequence ID" value="RBA54278.1"/>
    <property type="molecule type" value="Genomic_DNA"/>
</dbReference>
<dbReference type="RefSeq" id="WP_128121430.1">
    <property type="nucleotide sequence ID" value="NZ_CP076683.1"/>
</dbReference>
<gene>
    <name evidence="4" type="ORF">DQ403_18300</name>
    <name evidence="3" type="ORF">KQ248_15635</name>
</gene>
<sequence length="161" mass="17167">MNILFLCTANSCRSILSEAVFNHRAPDGLRAFSAGSTPRGEVNPLTLAALRRHGISCDGLASKSIDSLVELHPDIVITFCDKAAGEACPVFFGASTTSHWGLADPSELDAPEAAVAREFDDTLSIIEARIAAFLALPLGQLDANAFKDELARIGTLMREHT</sequence>
<dbReference type="InterPro" id="IPR023485">
    <property type="entry name" value="Ptyr_pPase"/>
</dbReference>
<dbReference type="Proteomes" id="UP000252554">
    <property type="component" value="Unassembled WGS sequence"/>
</dbReference>
<dbReference type="Proteomes" id="UP000683436">
    <property type="component" value="Chromosome"/>
</dbReference>
<evidence type="ECO:0000256" key="1">
    <source>
        <dbReference type="ARBA" id="ARBA00022849"/>
    </source>
</evidence>
<dbReference type="PANTHER" id="PTHR43428">
    <property type="entry name" value="ARSENATE REDUCTASE"/>
    <property type="match status" value="1"/>
</dbReference>
<feature type="domain" description="Phosphotyrosine protein phosphatase I" evidence="2">
    <location>
        <begin position="1"/>
        <end position="136"/>
    </location>
</feature>
<keyword evidence="6" id="KW-1185">Reference proteome</keyword>
<evidence type="ECO:0000313" key="5">
    <source>
        <dbReference type="Proteomes" id="UP000252554"/>
    </source>
</evidence>
<reference evidence="4 5" key="1">
    <citation type="submission" date="2018-06" db="EMBL/GenBank/DDBJ databases">
        <title>Whole genome sequencing of four bacterial strains from South Shetland trench revealing bio-synthetic gene clusters.</title>
        <authorList>
            <person name="Abdel-Mageed W.M."/>
            <person name="Lehri B."/>
            <person name="Jarmusch S.A."/>
            <person name="Miranda K."/>
            <person name="Goodfellow M."/>
            <person name="Jaspars M."/>
            <person name="Karlyshev A.V."/>
        </authorList>
    </citation>
    <scope>NUCLEOTIDE SEQUENCE [LARGE SCALE GENOMIC DNA]</scope>
    <source>
        <strain evidence="4 5">SST2</strain>
    </source>
</reference>
<dbReference type="SMART" id="SM00226">
    <property type="entry name" value="LMWPc"/>
    <property type="match status" value="1"/>
</dbReference>
<dbReference type="Pfam" id="PF01451">
    <property type="entry name" value="LMWPc"/>
    <property type="match status" value="1"/>
</dbReference>
<dbReference type="CDD" id="cd16345">
    <property type="entry name" value="LMWP_ArsC"/>
    <property type="match status" value="1"/>
</dbReference>
<organism evidence="4 5">
    <name type="scientific">Stutzerimonas zhaodongensis</name>
    <dbReference type="NCBI Taxonomy" id="1176257"/>
    <lineage>
        <taxon>Bacteria</taxon>
        <taxon>Pseudomonadati</taxon>
        <taxon>Pseudomonadota</taxon>
        <taxon>Gammaproteobacteria</taxon>
        <taxon>Pseudomonadales</taxon>
        <taxon>Pseudomonadaceae</taxon>
        <taxon>Stutzerimonas</taxon>
    </lineage>
</organism>
<dbReference type="Gene3D" id="3.40.50.2300">
    <property type="match status" value="1"/>
</dbReference>
<evidence type="ECO:0000259" key="2">
    <source>
        <dbReference type="SMART" id="SM00226"/>
    </source>
</evidence>
<evidence type="ECO:0000313" key="6">
    <source>
        <dbReference type="Proteomes" id="UP000683436"/>
    </source>
</evidence>
<evidence type="ECO:0000313" key="4">
    <source>
        <dbReference type="EMBL" id="RBA54278.1"/>
    </source>
</evidence>
<reference evidence="3 6" key="2">
    <citation type="submission" date="2021-06" db="EMBL/GenBank/DDBJ databases">
        <title>Microbial metabolic specificity influences pelagic lipid remineralization.</title>
        <authorList>
            <person name="Behrendt L."/>
            <person name="Hunter J.E."/>
            <person name="Alcolombri U."/>
            <person name="Smriga S."/>
            <person name="Mincer T."/>
            <person name="Lowenstein D.P."/>
            <person name="Peaudecerf F.J."/>
            <person name="Fernandez V.I."/>
            <person name="Fredricks H."/>
            <person name="Almblad H."/>
            <person name="Harrison J.J."/>
            <person name="Stocker R."/>
            <person name="Van Mooy B.A.S."/>
        </authorList>
    </citation>
    <scope>NUCLEOTIDE SEQUENCE [LARGE SCALE GENOMIC DNA]</scope>
    <source>
        <strain evidence="3 6">A252</strain>
    </source>
</reference>
<dbReference type="SUPFAM" id="SSF52788">
    <property type="entry name" value="Phosphotyrosine protein phosphatases I"/>
    <property type="match status" value="1"/>
</dbReference>
<accession>A0A365PR08</accession>
<dbReference type="GO" id="GO:0046685">
    <property type="term" value="P:response to arsenic-containing substance"/>
    <property type="evidence" value="ECO:0007669"/>
    <property type="project" value="UniProtKB-KW"/>
</dbReference>
<dbReference type="EMBL" id="CP076683">
    <property type="protein sequence ID" value="QWV15951.1"/>
    <property type="molecule type" value="Genomic_DNA"/>
</dbReference>
<keyword evidence="1" id="KW-0059">Arsenical resistance</keyword>
<name>A0A365PR08_9GAMM</name>
<dbReference type="PANTHER" id="PTHR43428:SF1">
    <property type="entry name" value="ARSENATE REDUCTASE"/>
    <property type="match status" value="1"/>
</dbReference>
<proteinExistence type="predicted"/>
<dbReference type="AlphaFoldDB" id="A0A365PR08"/>
<protein>
    <submittedName>
        <fullName evidence="4">Arsenate reductase ArsC</fullName>
    </submittedName>
</protein>
<dbReference type="InterPro" id="IPR036196">
    <property type="entry name" value="Ptyr_pPase_sf"/>
</dbReference>
<evidence type="ECO:0000313" key="3">
    <source>
        <dbReference type="EMBL" id="QWV15951.1"/>
    </source>
</evidence>